<comment type="caution">
    <text evidence="2">The sequence shown here is derived from an EMBL/GenBank/DDBJ whole genome shotgun (WGS) entry which is preliminary data.</text>
</comment>
<proteinExistence type="predicted"/>
<keyword evidence="3" id="KW-1185">Reference proteome</keyword>
<dbReference type="InterPro" id="IPR007024">
    <property type="entry name" value="BLUF_domain"/>
</dbReference>
<evidence type="ECO:0000313" key="3">
    <source>
        <dbReference type="Proteomes" id="UP000759103"/>
    </source>
</evidence>
<gene>
    <name evidence="2" type="ORF">KZ820_17860</name>
</gene>
<organism evidence="2 3">
    <name type="scientific">Sphingomonas citri</name>
    <dbReference type="NCBI Taxonomy" id="2862499"/>
    <lineage>
        <taxon>Bacteria</taxon>
        <taxon>Pseudomonadati</taxon>
        <taxon>Pseudomonadota</taxon>
        <taxon>Alphaproteobacteria</taxon>
        <taxon>Sphingomonadales</taxon>
        <taxon>Sphingomonadaceae</taxon>
        <taxon>Sphingomonas</taxon>
    </lineage>
</organism>
<evidence type="ECO:0000313" key="2">
    <source>
        <dbReference type="EMBL" id="MBW6532611.1"/>
    </source>
</evidence>
<protein>
    <submittedName>
        <fullName evidence="2">BLUF domain-containing protein</fullName>
    </submittedName>
</protein>
<dbReference type="Pfam" id="PF04940">
    <property type="entry name" value="BLUF"/>
    <property type="match status" value="1"/>
</dbReference>
<dbReference type="RefSeq" id="WP_219750197.1">
    <property type="nucleotide sequence ID" value="NZ_JAHXZN010000008.1"/>
</dbReference>
<sequence length="128" mass="13850">MASNDTGALRRLIYTSRANDHDLVDILRVSRANNGIDGISGLLLAKQGMFAQVLEGPPESVATTFERIRHDNRHSQVEVLSDTAEAERAFGDWAMAGLPGEDDVSVRERLAVLTNGAPATIKMVFQGS</sequence>
<dbReference type="Gene3D" id="3.30.70.100">
    <property type="match status" value="1"/>
</dbReference>
<dbReference type="InterPro" id="IPR036046">
    <property type="entry name" value="Acylphosphatase-like_dom_sf"/>
</dbReference>
<accession>A0ABS7BSQ7</accession>
<dbReference type="Proteomes" id="UP000759103">
    <property type="component" value="Unassembled WGS sequence"/>
</dbReference>
<name>A0ABS7BSQ7_9SPHN</name>
<feature type="domain" description="BLUF" evidence="1">
    <location>
        <begin position="9"/>
        <end position="96"/>
    </location>
</feature>
<reference evidence="2 3" key="1">
    <citation type="submission" date="2021-07" db="EMBL/GenBank/DDBJ databases">
        <title>Sphingomonas sp.</title>
        <authorList>
            <person name="Feng G."/>
            <person name="Li J."/>
            <person name="Pan M."/>
        </authorList>
    </citation>
    <scope>NUCLEOTIDE SEQUENCE [LARGE SCALE GENOMIC DNA]</scope>
    <source>
        <strain evidence="2 3">RRHST34</strain>
    </source>
</reference>
<dbReference type="SUPFAM" id="SSF54975">
    <property type="entry name" value="Acylphosphatase/BLUF domain-like"/>
    <property type="match status" value="1"/>
</dbReference>
<dbReference type="PROSITE" id="PS50925">
    <property type="entry name" value="BLUF"/>
    <property type="match status" value="1"/>
</dbReference>
<dbReference type="SMART" id="SM01034">
    <property type="entry name" value="BLUF"/>
    <property type="match status" value="1"/>
</dbReference>
<dbReference type="EMBL" id="JAHXZN010000008">
    <property type="protein sequence ID" value="MBW6532611.1"/>
    <property type="molecule type" value="Genomic_DNA"/>
</dbReference>
<evidence type="ECO:0000259" key="1">
    <source>
        <dbReference type="PROSITE" id="PS50925"/>
    </source>
</evidence>